<dbReference type="Proteomes" id="UP000694426">
    <property type="component" value="Unplaced"/>
</dbReference>
<organism evidence="1 2">
    <name type="scientific">Anser brachyrhynchus</name>
    <name type="common">Pink-footed goose</name>
    <dbReference type="NCBI Taxonomy" id="132585"/>
    <lineage>
        <taxon>Eukaryota</taxon>
        <taxon>Metazoa</taxon>
        <taxon>Chordata</taxon>
        <taxon>Craniata</taxon>
        <taxon>Vertebrata</taxon>
        <taxon>Euteleostomi</taxon>
        <taxon>Archelosauria</taxon>
        <taxon>Archosauria</taxon>
        <taxon>Dinosauria</taxon>
        <taxon>Saurischia</taxon>
        <taxon>Theropoda</taxon>
        <taxon>Coelurosauria</taxon>
        <taxon>Aves</taxon>
        <taxon>Neognathae</taxon>
        <taxon>Galloanserae</taxon>
        <taxon>Anseriformes</taxon>
        <taxon>Anatidae</taxon>
        <taxon>Anserinae</taxon>
        <taxon>Anser</taxon>
    </lineage>
</organism>
<name>A0A8B9CGE4_9AVES</name>
<reference evidence="1" key="2">
    <citation type="submission" date="2025-09" db="UniProtKB">
        <authorList>
            <consortium name="Ensembl"/>
        </authorList>
    </citation>
    <scope>IDENTIFICATION</scope>
</reference>
<reference evidence="1" key="1">
    <citation type="submission" date="2025-08" db="UniProtKB">
        <authorList>
            <consortium name="Ensembl"/>
        </authorList>
    </citation>
    <scope>IDENTIFICATION</scope>
</reference>
<sequence>MKGKLRHRAGTLLELVGGIPLGDPQSPTLGCNCLASVGTDLPGCSGSGVGAEGPFYHHLRCPTCTDTQLARRRWRVGMALTRPLPGAESLKAPRSVLTGSKWIDRSALRTPLPCPSPLLSPGLARSSL</sequence>
<dbReference type="AlphaFoldDB" id="A0A8B9CGE4"/>
<protein>
    <submittedName>
        <fullName evidence="1">Uncharacterized protein</fullName>
    </submittedName>
</protein>
<dbReference type="Ensembl" id="ENSABRT00000027657.1">
    <property type="protein sequence ID" value="ENSABRP00000019600.1"/>
    <property type="gene ID" value="ENSABRG00000016807.1"/>
</dbReference>
<keyword evidence="2" id="KW-1185">Reference proteome</keyword>
<evidence type="ECO:0000313" key="2">
    <source>
        <dbReference type="Proteomes" id="UP000694426"/>
    </source>
</evidence>
<evidence type="ECO:0000313" key="1">
    <source>
        <dbReference type="Ensembl" id="ENSABRP00000019600.1"/>
    </source>
</evidence>
<accession>A0A8B9CGE4</accession>
<proteinExistence type="predicted"/>